<organism evidence="2 3">
    <name type="scientific">Exiguobacterium marinum</name>
    <dbReference type="NCBI Taxonomy" id="273528"/>
    <lineage>
        <taxon>Bacteria</taxon>
        <taxon>Bacillati</taxon>
        <taxon>Bacillota</taxon>
        <taxon>Bacilli</taxon>
        <taxon>Bacillales</taxon>
        <taxon>Bacillales Family XII. Incertae Sedis</taxon>
        <taxon>Exiguobacterium</taxon>
    </lineage>
</organism>
<dbReference type="EMBL" id="CP118099">
    <property type="protein sequence ID" value="WDH77152.1"/>
    <property type="molecule type" value="Genomic_DNA"/>
</dbReference>
<dbReference type="Proteomes" id="UP001213680">
    <property type="component" value="Chromosome"/>
</dbReference>
<feature type="signal peptide" evidence="1">
    <location>
        <begin position="1"/>
        <end position="25"/>
    </location>
</feature>
<evidence type="ECO:0000313" key="3">
    <source>
        <dbReference type="Proteomes" id="UP001213680"/>
    </source>
</evidence>
<keyword evidence="1" id="KW-0732">Signal</keyword>
<feature type="chain" id="PRO_5047155598" description="DUF5626 domain-containing protein" evidence="1">
    <location>
        <begin position="26"/>
        <end position="217"/>
    </location>
</feature>
<accession>A0ABY7X214</accession>
<dbReference type="RefSeq" id="WP_214690990.1">
    <property type="nucleotide sequence ID" value="NZ_CP118099.1"/>
</dbReference>
<evidence type="ECO:0000256" key="1">
    <source>
        <dbReference type="SAM" id="SignalP"/>
    </source>
</evidence>
<sequence>MKNKLAFCTLSTALFFSLFNQSVSASGDIDDLSNKISSESSHVEIVKAEEVPEGVSSINFDSYEDFENAVRAWEVDQLNREKEEDSLFSLGIVPSASPSFYAKAAASKSGTDRIKWSSAEELRWVYSLWLPQTMYIDFEYTYTGSGSTKKFSKITSVKSNSNGFPSSWHQTTSAKNISANKRSVSIKIQGYHLLGVNISGQSVGAKFSDSYNKKYSF</sequence>
<proteinExistence type="predicted"/>
<keyword evidence="3" id="KW-1185">Reference proteome</keyword>
<dbReference type="GeneID" id="99709213"/>
<gene>
    <name evidence="2" type="ORF">PTI97_06445</name>
</gene>
<name>A0ABY7X214_9BACL</name>
<evidence type="ECO:0008006" key="4">
    <source>
        <dbReference type="Google" id="ProtNLM"/>
    </source>
</evidence>
<protein>
    <recommendedName>
        <fullName evidence="4">DUF5626 domain-containing protein</fullName>
    </recommendedName>
</protein>
<reference evidence="2 3" key="1">
    <citation type="submission" date="2023-02" db="EMBL/GenBank/DDBJ databases">
        <title>A bacterium isolated from plastisphere.</title>
        <authorList>
            <person name="Sun Y."/>
        </authorList>
    </citation>
    <scope>NUCLEOTIDE SEQUENCE [LARGE SCALE GENOMIC DNA]</scope>
    <source>
        <strain evidence="3">a-1</strain>
    </source>
</reference>
<evidence type="ECO:0000313" key="2">
    <source>
        <dbReference type="EMBL" id="WDH77152.1"/>
    </source>
</evidence>